<proteinExistence type="predicted"/>
<keyword evidence="3" id="KW-1185">Reference proteome</keyword>
<feature type="region of interest" description="Disordered" evidence="1">
    <location>
        <begin position="102"/>
        <end position="144"/>
    </location>
</feature>
<feature type="compositionally biased region" description="Low complexity" evidence="1">
    <location>
        <begin position="129"/>
        <end position="140"/>
    </location>
</feature>
<evidence type="ECO:0000256" key="1">
    <source>
        <dbReference type="SAM" id="MobiDB-lite"/>
    </source>
</evidence>
<feature type="region of interest" description="Disordered" evidence="1">
    <location>
        <begin position="190"/>
        <end position="237"/>
    </location>
</feature>
<protein>
    <recommendedName>
        <fullName evidence="4">Myb-like domain-containing protein</fullName>
    </recommendedName>
</protein>
<organism evidence="2 3">
    <name type="scientific">Diaporthe australafricana</name>
    <dbReference type="NCBI Taxonomy" id="127596"/>
    <lineage>
        <taxon>Eukaryota</taxon>
        <taxon>Fungi</taxon>
        <taxon>Dikarya</taxon>
        <taxon>Ascomycota</taxon>
        <taxon>Pezizomycotina</taxon>
        <taxon>Sordariomycetes</taxon>
        <taxon>Sordariomycetidae</taxon>
        <taxon>Diaporthales</taxon>
        <taxon>Diaporthaceae</taxon>
        <taxon>Diaporthe</taxon>
    </lineage>
</organism>
<feature type="region of interest" description="Disordered" evidence="1">
    <location>
        <begin position="282"/>
        <end position="304"/>
    </location>
</feature>
<comment type="caution">
    <text evidence="2">The sequence shown here is derived from an EMBL/GenBank/DDBJ whole genome shotgun (WGS) entry which is preliminary data.</text>
</comment>
<sequence length="304" mass="32818">MFYHVRCPCCLLTIYTSFVDDGINNHEVVSLAEESLVYFNCPLPLCRFHCSDNQVNLYANWAPGNGKVMVRGFTIGPRTSDTIPFRSPGAVADLAYPATAAQAKQQGSRVPASGPANPTGITQGEQNSRPEPASRPARPANISGYLAVPSGSGLAYPANIGQGKRPGSPLPAPVSYGLAYPANVGRVPAPPPPGYAHGAGTGQADRHGIPTMPPVKKSQMTRASQEEENEQDKGNLAAVNPDRRAGIKWTTEEEKRLWDMARRGCTYDQMIKELGRSQSSIKGKITAMRRDADQQQAGMMKRRI</sequence>
<accession>A0ABR3WJX1</accession>
<dbReference type="EMBL" id="JAWRVE010000074">
    <property type="protein sequence ID" value="KAL1863101.1"/>
    <property type="molecule type" value="Genomic_DNA"/>
</dbReference>
<evidence type="ECO:0000313" key="2">
    <source>
        <dbReference type="EMBL" id="KAL1863101.1"/>
    </source>
</evidence>
<evidence type="ECO:0000313" key="3">
    <source>
        <dbReference type="Proteomes" id="UP001583177"/>
    </source>
</evidence>
<evidence type="ECO:0008006" key="4">
    <source>
        <dbReference type="Google" id="ProtNLM"/>
    </source>
</evidence>
<reference evidence="2 3" key="1">
    <citation type="journal article" date="2024" name="IMA Fungus">
        <title>IMA Genome - F19 : A genome assembly and annotation guide to empower mycologists, including annotated draft genome sequences of Ceratocystis pirilliformis, Diaporthe australafricana, Fusarium ophioides, Paecilomyces lecythidis, and Sporothrix stenoceras.</title>
        <authorList>
            <person name="Aylward J."/>
            <person name="Wilson A.M."/>
            <person name="Visagie C.M."/>
            <person name="Spraker J."/>
            <person name="Barnes I."/>
            <person name="Buitendag C."/>
            <person name="Ceriani C."/>
            <person name="Del Mar Angel L."/>
            <person name="du Plessis D."/>
            <person name="Fuchs T."/>
            <person name="Gasser K."/>
            <person name="Kramer D."/>
            <person name="Li W."/>
            <person name="Munsamy K."/>
            <person name="Piso A."/>
            <person name="Price J.L."/>
            <person name="Sonnekus B."/>
            <person name="Thomas C."/>
            <person name="van der Nest A."/>
            <person name="van Dijk A."/>
            <person name="van Heerden A."/>
            <person name="van Vuuren N."/>
            <person name="Yilmaz N."/>
            <person name="Duong T.A."/>
            <person name="van der Merwe N.A."/>
            <person name="Wingfield M.J."/>
            <person name="Wingfield B.D."/>
        </authorList>
    </citation>
    <scope>NUCLEOTIDE SEQUENCE [LARGE SCALE GENOMIC DNA]</scope>
    <source>
        <strain evidence="2 3">CMW 18300</strain>
    </source>
</reference>
<gene>
    <name evidence="2" type="ORF">Daus18300_008093</name>
</gene>
<dbReference type="Proteomes" id="UP001583177">
    <property type="component" value="Unassembled WGS sequence"/>
</dbReference>
<name>A0ABR3WJX1_9PEZI</name>